<keyword evidence="1" id="KW-0812">Transmembrane</keyword>
<keyword evidence="4" id="KW-1185">Reference proteome</keyword>
<gene>
    <name evidence="3" type="ORF">GCM10023173_13780</name>
</gene>
<proteinExistence type="predicted"/>
<feature type="transmembrane region" description="Helical" evidence="1">
    <location>
        <begin position="280"/>
        <end position="298"/>
    </location>
</feature>
<dbReference type="PANTHER" id="PTHR31061">
    <property type="entry name" value="LD22376P"/>
    <property type="match status" value="1"/>
</dbReference>
<dbReference type="Pfam" id="PF16401">
    <property type="entry name" value="DUF5009"/>
    <property type="match status" value="1"/>
</dbReference>
<dbReference type="InterPro" id="IPR032176">
    <property type="entry name" value="DUF5009"/>
</dbReference>
<feature type="transmembrane region" description="Helical" evidence="1">
    <location>
        <begin position="148"/>
        <end position="166"/>
    </location>
</feature>
<reference evidence="4" key="1">
    <citation type="journal article" date="2019" name="Int. J. Syst. Evol. Microbiol.">
        <title>The Global Catalogue of Microorganisms (GCM) 10K type strain sequencing project: providing services to taxonomists for standard genome sequencing and annotation.</title>
        <authorList>
            <consortium name="The Broad Institute Genomics Platform"/>
            <consortium name="The Broad Institute Genome Sequencing Center for Infectious Disease"/>
            <person name="Wu L."/>
            <person name="Ma J."/>
        </authorList>
    </citation>
    <scope>NUCLEOTIDE SEQUENCE [LARGE SCALE GENOMIC DNA]</scope>
    <source>
        <strain evidence="4">JCM 17858</strain>
    </source>
</reference>
<feature type="transmembrane region" description="Helical" evidence="1">
    <location>
        <begin position="178"/>
        <end position="198"/>
    </location>
</feature>
<feature type="domain" description="DUF5009" evidence="2">
    <location>
        <begin position="5"/>
        <end position="261"/>
    </location>
</feature>
<feature type="transmembrane region" description="Helical" evidence="1">
    <location>
        <begin position="365"/>
        <end position="384"/>
    </location>
</feature>
<accession>A0ABP8R1M8</accession>
<name>A0ABP8R1M8_9SPHI</name>
<feature type="transmembrane region" description="Helical" evidence="1">
    <location>
        <begin position="203"/>
        <end position="219"/>
    </location>
</feature>
<feature type="transmembrane region" description="Helical" evidence="1">
    <location>
        <begin position="304"/>
        <end position="321"/>
    </location>
</feature>
<feature type="transmembrane region" description="Helical" evidence="1">
    <location>
        <begin position="55"/>
        <end position="77"/>
    </location>
</feature>
<feature type="transmembrane region" description="Helical" evidence="1">
    <location>
        <begin position="333"/>
        <end position="353"/>
    </location>
</feature>
<evidence type="ECO:0000256" key="1">
    <source>
        <dbReference type="SAM" id="Phobius"/>
    </source>
</evidence>
<dbReference type="Proteomes" id="UP001500394">
    <property type="component" value="Unassembled WGS sequence"/>
</dbReference>
<keyword evidence="1" id="KW-0472">Membrane</keyword>
<organism evidence="3 4">
    <name type="scientific">Sphingobacterium thermophilum</name>
    <dbReference type="NCBI Taxonomy" id="768534"/>
    <lineage>
        <taxon>Bacteria</taxon>
        <taxon>Pseudomonadati</taxon>
        <taxon>Bacteroidota</taxon>
        <taxon>Sphingobacteriia</taxon>
        <taxon>Sphingobacteriales</taxon>
        <taxon>Sphingobacteriaceae</taxon>
        <taxon>Sphingobacterium</taxon>
    </lineage>
</organism>
<keyword evidence="1" id="KW-1133">Transmembrane helix</keyword>
<feature type="transmembrane region" description="Helical" evidence="1">
    <location>
        <begin position="120"/>
        <end position="136"/>
    </location>
</feature>
<feature type="transmembrane region" description="Helical" evidence="1">
    <location>
        <begin position="405"/>
        <end position="425"/>
    </location>
</feature>
<feature type="transmembrane region" description="Helical" evidence="1">
    <location>
        <begin position="97"/>
        <end position="114"/>
    </location>
</feature>
<dbReference type="EMBL" id="BAABGR010000015">
    <property type="protein sequence ID" value="GAA4515670.1"/>
    <property type="molecule type" value="Genomic_DNA"/>
</dbReference>
<dbReference type="PANTHER" id="PTHR31061:SF24">
    <property type="entry name" value="LD22376P"/>
    <property type="match status" value="1"/>
</dbReference>
<feature type="transmembrane region" description="Helical" evidence="1">
    <location>
        <begin position="239"/>
        <end position="259"/>
    </location>
</feature>
<comment type="caution">
    <text evidence="3">The sequence shown here is derived from an EMBL/GenBank/DDBJ whole genome shotgun (WGS) entry which is preliminary data.</text>
</comment>
<protein>
    <submittedName>
        <fullName evidence="3">DUF5009 domain-containing protein</fullName>
    </submittedName>
</protein>
<feature type="transmembrane region" description="Helical" evidence="1">
    <location>
        <begin position="12"/>
        <end position="35"/>
    </location>
</feature>
<evidence type="ECO:0000313" key="4">
    <source>
        <dbReference type="Proteomes" id="UP001500394"/>
    </source>
</evidence>
<dbReference type="RefSeq" id="WP_039053169.1">
    <property type="nucleotide sequence ID" value="NZ_BAABGR010000015.1"/>
</dbReference>
<sequence>MIKYRNLSIDLLRGLAIFGMVLAAVIPWSAVFPGWMYHAQVGPPDFTFNPNNPGITWVDLVFPFFLFAMGAAFPFALHSKLNDRAYVTILQGVLRRGLLLVFFAITLAYLTPGNLTAQPWVNYLTSLVTFLAYFLVFMRFEGSPLRRYCLQAIGFLVIAGLTYYHSEVQGNTFDKSKNNIIILVLANMAVFGSLCWLLTARNFYLRIAILVGFIGVWLTRSIEGSWTSYIWNFHPKLHWFYNFSFLKYLCIVLPGSILGDLVLQYKDITNKLYEDKERRAAAWVAAVSFIWVVFHVVTLYMRELALNLLGHFIFVGLYLLFFRNRKEGQIGFYRVLLGWGLALASIGLCFEPLDGGIKKDPSSFSYWFLTSGLAFAFYVVCDYLTKEHTKNLAVTSLVKCGQNPMLAYCVTAFCITPLLGLMQILPFLDSLSAQSPYLGLIRTLVFMFLMLLITNIATNKKWFWRS</sequence>
<feature type="transmembrane region" description="Helical" evidence="1">
    <location>
        <begin position="437"/>
        <end position="457"/>
    </location>
</feature>
<evidence type="ECO:0000313" key="3">
    <source>
        <dbReference type="EMBL" id="GAA4515670.1"/>
    </source>
</evidence>
<evidence type="ECO:0000259" key="2">
    <source>
        <dbReference type="Pfam" id="PF16401"/>
    </source>
</evidence>